<dbReference type="InterPro" id="IPR016039">
    <property type="entry name" value="Thiolase-like"/>
</dbReference>
<dbReference type="EMBL" id="CSBK01000922">
    <property type="protein sequence ID" value="COY09855.1"/>
    <property type="molecule type" value="Genomic_DNA"/>
</dbReference>
<dbReference type="Proteomes" id="UP000039021">
    <property type="component" value="Unassembled WGS sequence"/>
</dbReference>
<dbReference type="GO" id="GO:0016746">
    <property type="term" value="F:acyltransferase activity"/>
    <property type="evidence" value="ECO:0007669"/>
    <property type="project" value="UniProtKB-KW"/>
</dbReference>
<proteinExistence type="predicted"/>
<protein>
    <submittedName>
        <fullName evidence="1">Chalcone/stilbene synthase</fullName>
        <ecNumber evidence="1">2.3.1.-</ecNumber>
    </submittedName>
</protein>
<organism evidence="1 2">
    <name type="scientific">Mycobacterium tuberculosis</name>
    <dbReference type="NCBI Taxonomy" id="1773"/>
    <lineage>
        <taxon>Bacteria</taxon>
        <taxon>Bacillati</taxon>
        <taxon>Actinomycetota</taxon>
        <taxon>Actinomycetes</taxon>
        <taxon>Mycobacteriales</taxon>
        <taxon>Mycobacteriaceae</taxon>
        <taxon>Mycobacterium</taxon>
        <taxon>Mycobacterium tuberculosis complex</taxon>
    </lineage>
</organism>
<comment type="caution">
    <text evidence="1">The sequence shown here is derived from an EMBL/GenBank/DDBJ whole genome shotgun (WGS) entry which is preliminary data.</text>
</comment>
<accession>A0A916LB05</accession>
<reference evidence="2" key="1">
    <citation type="submission" date="2015-03" db="EMBL/GenBank/DDBJ databases">
        <authorList>
            <consortium name="Pathogen Informatics"/>
        </authorList>
    </citation>
    <scope>NUCLEOTIDE SEQUENCE [LARGE SCALE GENOMIC DNA]</scope>
    <source>
        <strain evidence="2">N09902308</strain>
    </source>
</reference>
<keyword evidence="1" id="KW-0808">Transferase</keyword>
<dbReference type="EC" id="2.3.1.-" evidence="1"/>
<name>A0A916LB05_MYCTX</name>
<sequence>MQQAESAKAISTGVAFAFGPGVTVEGMLFDIIRR</sequence>
<dbReference type="AlphaFoldDB" id="A0A916LB05"/>
<evidence type="ECO:0000313" key="1">
    <source>
        <dbReference type="EMBL" id="COY09855.1"/>
    </source>
</evidence>
<evidence type="ECO:0000313" key="2">
    <source>
        <dbReference type="Proteomes" id="UP000039021"/>
    </source>
</evidence>
<dbReference type="Gene3D" id="3.40.47.10">
    <property type="match status" value="1"/>
</dbReference>
<keyword evidence="1" id="KW-0012">Acyltransferase</keyword>
<gene>
    <name evidence="1" type="ORF">ERS007739_02122</name>
</gene>